<evidence type="ECO:0000313" key="4">
    <source>
        <dbReference type="Proteomes" id="UP000285794"/>
    </source>
</evidence>
<dbReference type="Gene3D" id="3.40.50.1820">
    <property type="entry name" value="alpha/beta hydrolase"/>
    <property type="match status" value="1"/>
</dbReference>
<evidence type="ECO:0000259" key="2">
    <source>
        <dbReference type="Pfam" id="PF00326"/>
    </source>
</evidence>
<dbReference type="AlphaFoldDB" id="A0A425Y6Z4"/>
<name>A0A425Y6Z4_9BACT</name>
<dbReference type="SUPFAM" id="SSF69304">
    <property type="entry name" value="Tricorn protease N-terminal domain"/>
    <property type="match status" value="1"/>
</dbReference>
<dbReference type="Proteomes" id="UP000285794">
    <property type="component" value="Unassembled WGS sequence"/>
</dbReference>
<accession>A0A425Y6Z4</accession>
<dbReference type="GO" id="GO:0008236">
    <property type="term" value="F:serine-type peptidase activity"/>
    <property type="evidence" value="ECO:0007669"/>
    <property type="project" value="InterPro"/>
</dbReference>
<dbReference type="PANTHER" id="PTHR11731:SF193">
    <property type="entry name" value="DIPEPTIDYL PEPTIDASE 9"/>
    <property type="match status" value="1"/>
</dbReference>
<proteinExistence type="predicted"/>
<sequence length="945" mass="109064">MRTQQQPKTTQLMKKLLFTVIASLFLSMSMAQTNKRALNHSDYDGWKNIKSHTISNNGDWLSYEINPQKGNGYLYLYQHSKAKLDSFPRGYDAQFSEDSKNIIFKIKAQFDTIRQAKLKKVKSKDLPKDSLATFNLSSHKLEKYANLKSYKTAVDNDEWMAFLLETKEVAQDTTKNAPKAKKKKKKSGKDKPEVGDLILKNLLTNETISFSNVSDYTIARNGQAVSFITQSQDSLSEAKVLILNFEDKKSNLVFQNLGLAKKLSITSNGDQLAFIFSADTTNQKEYNLQYFDTKLKQSKMILDSENTDFAQGWCVNKNSELNFSRDGKNLYFGIAPKDEKEKKDTLLDTEKYKLDVWSWKDPLLQSEQKVNLKKELERTYLAVYNTKKKTINQLADKSLPQIKLYNHGNAGLALGSSSLPYQMEESWNDWFKDYYLVNTKTGQSELVLTKKNAKVEISPSQKFLYWYETADSTWNAYNIANKKARQLSADIPFNFYSETHDTPSDPRPYGIVGWTEGDKYILIQDRYDIWKIDPKGKEKATNLTEGLGRKENIRFSYVKLDKEEQTIDLNQTLFLKAFGEFNKKSGFYQLTNGTSLKQIRFEDVSYSDPIKAKKADRLVWKRSTFVDYPNLWISDSSFKNEKQVSDANPQQKNILWGNVELVDWINGDGEKLQGMFYKPENFDPNKKYPMLVYFYERVSDRLHKHYVPQPNWSIINPTYCVSNDYLIFMPDITYPKVGHPGESAYSSIVTGTLAMMDRFDFIDKQNIALQGQSWGGYQIGHLVTKTNLYKCAMSGAPVSNMTSAYGGIRWESGRSRMFQYEHTQSRIGGTLWEKPLDYIENSPIFSIPKIKTPLLIMHNDHDGAVPWYQGIEFFVAMRRLQKPCWMLSYNNEAHNLKGRANRMDLSIRMMQFFDHYLKGEAAPAWMVDGIPAIKKGKFDGYELKE</sequence>
<keyword evidence="1" id="KW-0732">Signal</keyword>
<feature type="domain" description="Peptidase S9 prolyl oligopeptidase catalytic" evidence="2">
    <location>
        <begin position="740"/>
        <end position="919"/>
    </location>
</feature>
<keyword evidence="4" id="KW-1185">Reference proteome</keyword>
<protein>
    <submittedName>
        <fullName evidence="3">S9 family peptidase</fullName>
    </submittedName>
</protein>
<organism evidence="3 4">
    <name type="scientific">Ancylomarina euxinus</name>
    <dbReference type="NCBI Taxonomy" id="2283627"/>
    <lineage>
        <taxon>Bacteria</taxon>
        <taxon>Pseudomonadati</taxon>
        <taxon>Bacteroidota</taxon>
        <taxon>Bacteroidia</taxon>
        <taxon>Marinilabiliales</taxon>
        <taxon>Marinifilaceae</taxon>
        <taxon>Ancylomarina</taxon>
    </lineage>
</organism>
<dbReference type="PANTHER" id="PTHR11731">
    <property type="entry name" value="PROTEASE FAMILY S9B,C DIPEPTIDYL-PEPTIDASE IV-RELATED"/>
    <property type="match status" value="1"/>
</dbReference>
<dbReference type="GO" id="GO:0008239">
    <property type="term" value="F:dipeptidyl-peptidase activity"/>
    <property type="evidence" value="ECO:0007669"/>
    <property type="project" value="TreeGrafter"/>
</dbReference>
<dbReference type="InterPro" id="IPR050278">
    <property type="entry name" value="Serine_Prot_S9B/DPPIV"/>
</dbReference>
<evidence type="ECO:0000256" key="1">
    <source>
        <dbReference type="SAM" id="SignalP"/>
    </source>
</evidence>
<dbReference type="InterPro" id="IPR029058">
    <property type="entry name" value="AB_hydrolase_fold"/>
</dbReference>
<feature type="chain" id="PRO_5019036277" evidence="1">
    <location>
        <begin position="32"/>
        <end position="945"/>
    </location>
</feature>
<reference evidence="3 4" key="1">
    <citation type="submission" date="2018-07" db="EMBL/GenBank/DDBJ databases">
        <title>Draft genome sequence of Ancylomarina sp. M1P.</title>
        <authorList>
            <person name="Yadav S."/>
            <person name="Villanueva L."/>
            <person name="Damste J.S.S."/>
        </authorList>
    </citation>
    <scope>NUCLEOTIDE SEQUENCE [LARGE SCALE GENOMIC DNA]</scope>
    <source>
        <strain evidence="3 4">M1P</strain>
    </source>
</reference>
<feature type="signal peptide" evidence="1">
    <location>
        <begin position="1"/>
        <end position="31"/>
    </location>
</feature>
<dbReference type="EMBL" id="QQWG01000002">
    <property type="protein sequence ID" value="RRG24216.1"/>
    <property type="molecule type" value="Genomic_DNA"/>
</dbReference>
<gene>
    <name evidence="3" type="ORF">DWB61_03630</name>
</gene>
<dbReference type="Pfam" id="PF00326">
    <property type="entry name" value="Peptidase_S9"/>
    <property type="match status" value="1"/>
</dbReference>
<evidence type="ECO:0000313" key="3">
    <source>
        <dbReference type="EMBL" id="RRG24216.1"/>
    </source>
</evidence>
<dbReference type="InterPro" id="IPR001375">
    <property type="entry name" value="Peptidase_S9_cat"/>
</dbReference>
<dbReference type="GO" id="GO:0006508">
    <property type="term" value="P:proteolysis"/>
    <property type="evidence" value="ECO:0007669"/>
    <property type="project" value="InterPro"/>
</dbReference>
<comment type="caution">
    <text evidence="3">The sequence shown here is derived from an EMBL/GenBank/DDBJ whole genome shotgun (WGS) entry which is preliminary data.</text>
</comment>
<dbReference type="SUPFAM" id="SSF53474">
    <property type="entry name" value="alpha/beta-Hydrolases"/>
    <property type="match status" value="1"/>
</dbReference>